<evidence type="ECO:0000313" key="7">
    <source>
        <dbReference type="Proteomes" id="UP000196655"/>
    </source>
</evidence>
<gene>
    <name evidence="6" type="ORF">BWR60_29825</name>
</gene>
<evidence type="ECO:0000256" key="4">
    <source>
        <dbReference type="ARBA" id="ARBA00023163"/>
    </source>
</evidence>
<name>A0A211ZBX8_9PROT</name>
<dbReference type="OrthoDB" id="9815174at2"/>
<protein>
    <recommendedName>
        <fullName evidence="5">HTH lysR-type domain-containing protein</fullName>
    </recommendedName>
</protein>
<dbReference type="Proteomes" id="UP000196655">
    <property type="component" value="Unassembled WGS sequence"/>
</dbReference>
<dbReference type="PANTHER" id="PTHR30126">
    <property type="entry name" value="HTH-TYPE TRANSCRIPTIONAL REGULATOR"/>
    <property type="match status" value="1"/>
</dbReference>
<evidence type="ECO:0000313" key="6">
    <source>
        <dbReference type="EMBL" id="OWJ62716.1"/>
    </source>
</evidence>
<dbReference type="InterPro" id="IPR000847">
    <property type="entry name" value="LysR_HTH_N"/>
</dbReference>
<dbReference type="Pfam" id="PF00126">
    <property type="entry name" value="HTH_1"/>
    <property type="match status" value="1"/>
</dbReference>
<organism evidence="6 7">
    <name type="scientific">Inquilinus limosus</name>
    <dbReference type="NCBI Taxonomy" id="171674"/>
    <lineage>
        <taxon>Bacteria</taxon>
        <taxon>Pseudomonadati</taxon>
        <taxon>Pseudomonadota</taxon>
        <taxon>Alphaproteobacteria</taxon>
        <taxon>Rhodospirillales</taxon>
        <taxon>Rhodospirillaceae</taxon>
        <taxon>Inquilinus</taxon>
    </lineage>
</organism>
<dbReference type="Gene3D" id="1.10.10.10">
    <property type="entry name" value="Winged helix-like DNA-binding domain superfamily/Winged helix DNA-binding domain"/>
    <property type="match status" value="1"/>
</dbReference>
<dbReference type="InterPro" id="IPR036388">
    <property type="entry name" value="WH-like_DNA-bd_sf"/>
</dbReference>
<dbReference type="Gene3D" id="3.40.190.10">
    <property type="entry name" value="Periplasmic binding protein-like II"/>
    <property type="match status" value="2"/>
</dbReference>
<dbReference type="EMBL" id="NHON01000092">
    <property type="protein sequence ID" value="OWJ62716.1"/>
    <property type="molecule type" value="Genomic_DNA"/>
</dbReference>
<comment type="caution">
    <text evidence="6">The sequence shown here is derived from an EMBL/GenBank/DDBJ whole genome shotgun (WGS) entry which is preliminary data.</text>
</comment>
<evidence type="ECO:0000256" key="1">
    <source>
        <dbReference type="ARBA" id="ARBA00009437"/>
    </source>
</evidence>
<dbReference type="SUPFAM" id="SSF53850">
    <property type="entry name" value="Periplasmic binding protein-like II"/>
    <property type="match status" value="1"/>
</dbReference>
<accession>A0A211ZBX8</accession>
<dbReference type="CDD" id="cd05466">
    <property type="entry name" value="PBP2_LTTR_substrate"/>
    <property type="match status" value="1"/>
</dbReference>
<dbReference type="GO" id="GO:0000976">
    <property type="term" value="F:transcription cis-regulatory region binding"/>
    <property type="evidence" value="ECO:0007669"/>
    <property type="project" value="TreeGrafter"/>
</dbReference>
<evidence type="ECO:0000259" key="5">
    <source>
        <dbReference type="PROSITE" id="PS50931"/>
    </source>
</evidence>
<dbReference type="STRING" id="1122125.GCA_000423185_04946"/>
<dbReference type="InterPro" id="IPR005119">
    <property type="entry name" value="LysR_subst-bd"/>
</dbReference>
<evidence type="ECO:0000256" key="2">
    <source>
        <dbReference type="ARBA" id="ARBA00023015"/>
    </source>
</evidence>
<dbReference type="GO" id="GO:0003700">
    <property type="term" value="F:DNA-binding transcription factor activity"/>
    <property type="evidence" value="ECO:0007669"/>
    <property type="project" value="InterPro"/>
</dbReference>
<sequence>MMLDEMRAFVLLAETGSIQRVAERLPLTQPAVTRQIQRLEQHLGTTLLDRRVKPPRLTPAGLAALERCRAILAAVQELKDGAGDAAEPEGSLRLGVGVLHAFAEADFTALLRDLRQRFPRLSLRLTGGLAHTLLADLDRGRLDAAVVLLQESAAPYPGRVVGQEKLVVVGGRGLALPHRPSLADLAACDWVVSPRESCDVRPALEALFAREGLELRISAEVHDLAIQQSLIRSSFGLGVLPSRRSAPFTARDELRRIDLPGFRFDFAISVVRAPHLGRLDRAVDHLEEALRQRLAPAVVPLTAG</sequence>
<dbReference type="FunFam" id="1.10.10.10:FF:000001">
    <property type="entry name" value="LysR family transcriptional regulator"/>
    <property type="match status" value="1"/>
</dbReference>
<feature type="domain" description="HTH lysR-type" evidence="5">
    <location>
        <begin position="1"/>
        <end position="58"/>
    </location>
</feature>
<dbReference type="PRINTS" id="PR00039">
    <property type="entry name" value="HTHLYSR"/>
</dbReference>
<dbReference type="PANTHER" id="PTHR30126:SF39">
    <property type="entry name" value="HTH-TYPE TRANSCRIPTIONAL REGULATOR CYSL"/>
    <property type="match status" value="1"/>
</dbReference>
<reference evidence="7" key="1">
    <citation type="submission" date="2017-05" db="EMBL/GenBank/DDBJ databases">
        <authorList>
            <person name="Macchi M."/>
            <person name="Festa S."/>
            <person name="Coppotelli B.M."/>
            <person name="Morelli I.S."/>
        </authorList>
    </citation>
    <scope>NUCLEOTIDE SEQUENCE [LARGE SCALE GENOMIC DNA]</scope>
    <source>
        <strain evidence="7">I</strain>
    </source>
</reference>
<dbReference type="AlphaFoldDB" id="A0A211ZBX8"/>
<dbReference type="Pfam" id="PF03466">
    <property type="entry name" value="LysR_substrate"/>
    <property type="match status" value="1"/>
</dbReference>
<keyword evidence="4" id="KW-0804">Transcription</keyword>
<dbReference type="InterPro" id="IPR036390">
    <property type="entry name" value="WH_DNA-bd_sf"/>
</dbReference>
<dbReference type="PROSITE" id="PS50931">
    <property type="entry name" value="HTH_LYSR"/>
    <property type="match status" value="1"/>
</dbReference>
<comment type="similarity">
    <text evidence="1">Belongs to the LysR transcriptional regulatory family.</text>
</comment>
<keyword evidence="2" id="KW-0805">Transcription regulation</keyword>
<dbReference type="SUPFAM" id="SSF46785">
    <property type="entry name" value="Winged helix' DNA-binding domain"/>
    <property type="match status" value="1"/>
</dbReference>
<keyword evidence="3" id="KW-0238">DNA-binding</keyword>
<evidence type="ECO:0000256" key="3">
    <source>
        <dbReference type="ARBA" id="ARBA00023125"/>
    </source>
</evidence>
<dbReference type="RefSeq" id="WP_088155883.1">
    <property type="nucleotide sequence ID" value="NZ_NHON01000092.1"/>
</dbReference>
<proteinExistence type="inferred from homology"/>
<keyword evidence="7" id="KW-1185">Reference proteome</keyword>